<dbReference type="EMBL" id="UINC01020427">
    <property type="protein sequence ID" value="SVA85796.1"/>
    <property type="molecule type" value="Genomic_DNA"/>
</dbReference>
<gene>
    <name evidence="1" type="ORF">METZ01_LOCUS138650</name>
</gene>
<sequence>MTEAEYKEKKKNYKHFHPRAIDGYGE</sequence>
<reference evidence="1" key="1">
    <citation type="submission" date="2018-05" db="EMBL/GenBank/DDBJ databases">
        <authorList>
            <person name="Lanie J.A."/>
            <person name="Ng W.-L."/>
            <person name="Kazmierczak K.M."/>
            <person name="Andrzejewski T.M."/>
            <person name="Davidsen T.M."/>
            <person name="Wayne K.J."/>
            <person name="Tettelin H."/>
            <person name="Glass J.I."/>
            <person name="Rusch D."/>
            <person name="Podicherti R."/>
            <person name="Tsui H.-C.T."/>
            <person name="Winkler M.E."/>
        </authorList>
    </citation>
    <scope>NUCLEOTIDE SEQUENCE</scope>
</reference>
<proteinExistence type="predicted"/>
<name>A0A381Z908_9ZZZZ</name>
<dbReference type="AlphaFoldDB" id="A0A381Z908"/>
<evidence type="ECO:0000313" key="1">
    <source>
        <dbReference type="EMBL" id="SVA85796.1"/>
    </source>
</evidence>
<protein>
    <submittedName>
        <fullName evidence="1">Uncharacterized protein</fullName>
    </submittedName>
</protein>
<organism evidence="1">
    <name type="scientific">marine metagenome</name>
    <dbReference type="NCBI Taxonomy" id="408172"/>
    <lineage>
        <taxon>unclassified sequences</taxon>
        <taxon>metagenomes</taxon>
        <taxon>ecological metagenomes</taxon>
    </lineage>
</organism>
<accession>A0A381Z908</accession>